<evidence type="ECO:0000313" key="1">
    <source>
        <dbReference type="EMBL" id="CAG8567789.1"/>
    </source>
</evidence>
<proteinExistence type="predicted"/>
<gene>
    <name evidence="1" type="ORF">FCALED_LOCUS6937</name>
</gene>
<organism evidence="1 2">
    <name type="scientific">Funneliformis caledonium</name>
    <dbReference type="NCBI Taxonomy" id="1117310"/>
    <lineage>
        <taxon>Eukaryota</taxon>
        <taxon>Fungi</taxon>
        <taxon>Fungi incertae sedis</taxon>
        <taxon>Mucoromycota</taxon>
        <taxon>Glomeromycotina</taxon>
        <taxon>Glomeromycetes</taxon>
        <taxon>Glomerales</taxon>
        <taxon>Glomeraceae</taxon>
        <taxon>Funneliformis</taxon>
    </lineage>
</organism>
<reference evidence="1" key="1">
    <citation type="submission" date="2021-06" db="EMBL/GenBank/DDBJ databases">
        <authorList>
            <person name="Kallberg Y."/>
            <person name="Tangrot J."/>
            <person name="Rosling A."/>
        </authorList>
    </citation>
    <scope>NUCLEOTIDE SEQUENCE</scope>
    <source>
        <strain evidence="1">UK204</strain>
    </source>
</reference>
<name>A0A9N9BH54_9GLOM</name>
<evidence type="ECO:0000313" key="2">
    <source>
        <dbReference type="Proteomes" id="UP000789570"/>
    </source>
</evidence>
<dbReference type="EMBL" id="CAJVPQ010001743">
    <property type="protein sequence ID" value="CAG8567789.1"/>
    <property type="molecule type" value="Genomic_DNA"/>
</dbReference>
<comment type="caution">
    <text evidence="1">The sequence shown here is derived from an EMBL/GenBank/DDBJ whole genome shotgun (WGS) entry which is preliminary data.</text>
</comment>
<dbReference type="Proteomes" id="UP000789570">
    <property type="component" value="Unassembled WGS sequence"/>
</dbReference>
<keyword evidence="2" id="KW-1185">Reference proteome</keyword>
<accession>A0A9N9BH54</accession>
<sequence length="45" mass="4913">MSGNSILIHDNTEHNLDEKTNELLEFGTYSCLAKLSGFDGVIGKT</sequence>
<dbReference type="AlphaFoldDB" id="A0A9N9BH54"/>
<feature type="non-terminal residue" evidence="1">
    <location>
        <position position="45"/>
    </location>
</feature>
<protein>
    <submittedName>
        <fullName evidence="1">17684_t:CDS:1</fullName>
    </submittedName>
</protein>